<keyword evidence="5 8" id="KW-0067">ATP-binding</keyword>
<keyword evidence="1" id="KW-0813">Transport</keyword>
<protein>
    <submittedName>
        <fullName evidence="8">Simple sugar transport system ATP-binding protein</fullName>
    </submittedName>
</protein>
<dbReference type="SMART" id="SM00382">
    <property type="entry name" value="AAA"/>
    <property type="match status" value="1"/>
</dbReference>
<organism evidence="8 9">
    <name type="scientific">Actibacterium naphthalenivorans</name>
    <dbReference type="NCBI Taxonomy" id="1614693"/>
    <lineage>
        <taxon>Bacteria</taxon>
        <taxon>Pseudomonadati</taxon>
        <taxon>Pseudomonadota</taxon>
        <taxon>Alphaproteobacteria</taxon>
        <taxon>Rhodobacterales</taxon>
        <taxon>Roseobacteraceae</taxon>
        <taxon>Actibacterium</taxon>
    </lineage>
</organism>
<evidence type="ECO:0000256" key="5">
    <source>
        <dbReference type="ARBA" id="ARBA00022840"/>
    </source>
</evidence>
<dbReference type="SUPFAM" id="SSF52540">
    <property type="entry name" value="P-loop containing nucleoside triphosphate hydrolases"/>
    <property type="match status" value="2"/>
</dbReference>
<evidence type="ECO:0000256" key="3">
    <source>
        <dbReference type="ARBA" id="ARBA00022737"/>
    </source>
</evidence>
<name>A0A840CCM6_9RHOB</name>
<keyword evidence="2 8" id="KW-0762">Sugar transport</keyword>
<dbReference type="PROSITE" id="PS50893">
    <property type="entry name" value="ABC_TRANSPORTER_2"/>
    <property type="match status" value="2"/>
</dbReference>
<dbReference type="Pfam" id="PF00005">
    <property type="entry name" value="ABC_tran"/>
    <property type="match status" value="2"/>
</dbReference>
<dbReference type="CDD" id="cd03216">
    <property type="entry name" value="ABC_Carb_Monos_I"/>
    <property type="match status" value="1"/>
</dbReference>
<dbReference type="EMBL" id="JACIEQ010000001">
    <property type="protein sequence ID" value="MBB4021069.1"/>
    <property type="molecule type" value="Genomic_DNA"/>
</dbReference>
<sequence>MSLEPPLCPAAIRLTGIDKRFGAVHANRAIDLTVQSGSIHGLLGENGAGKSTLMKILFGMIHADAGMIEIDGAPVTFRSSAEALGAGIGMVQQHFSLIGAFSVTENLIMGRATGSLAMRMVRRLDLPRAARRAQELSDCFGFGIDPFARVSTLSVGARQKVEILKALWGGARTLVLDEPTAALSPPEAEELYALLDRLRAEGTTIVLISHKMPEIMRLCDRVTVLRDGAVVGEAELSGKDLARPAVRQLIEAHLVQMMIGRGNPELPQRAPKEGPLILDVRGLTDGVQFGPLDLKVHGSEIVAVVGVEGNGQSELVDLLMGLRKATDGLIAIDGHNVIDWSTQRRLDAGIAHIAEDRHATGVADGMSLIDNASIGFVDGKPFSTGPWFLSLRQRRLLTETLIERHQVRPPAADIPMASLSGGNQQKLVVGRELARAPRLLIAAQPTRGLDVGSTSAVHRALLDLRAGGSAILLPSLDLAEVFAIADRLVVLRKGQIVGRMTAAQFEIDQIGRWMSGSQGDPAPGPPCPDAPKQMDTAL</sequence>
<dbReference type="InterPro" id="IPR003439">
    <property type="entry name" value="ABC_transporter-like_ATP-bd"/>
</dbReference>
<dbReference type="RefSeq" id="WP_054537951.1">
    <property type="nucleotide sequence ID" value="NZ_JACIEQ010000001.1"/>
</dbReference>
<keyword evidence="9" id="KW-1185">Reference proteome</keyword>
<feature type="region of interest" description="Disordered" evidence="6">
    <location>
        <begin position="513"/>
        <end position="538"/>
    </location>
</feature>
<keyword evidence="4" id="KW-0547">Nucleotide-binding</keyword>
<dbReference type="AlphaFoldDB" id="A0A840CCM6"/>
<feature type="domain" description="ABC transporter" evidence="7">
    <location>
        <begin position="12"/>
        <end position="252"/>
    </location>
</feature>
<evidence type="ECO:0000313" key="9">
    <source>
        <dbReference type="Proteomes" id="UP000585681"/>
    </source>
</evidence>
<evidence type="ECO:0000313" key="8">
    <source>
        <dbReference type="EMBL" id="MBB4021069.1"/>
    </source>
</evidence>
<feature type="domain" description="ABC transporter" evidence="7">
    <location>
        <begin position="271"/>
        <end position="518"/>
    </location>
</feature>
<dbReference type="PROSITE" id="PS00211">
    <property type="entry name" value="ABC_TRANSPORTER_1"/>
    <property type="match status" value="1"/>
</dbReference>
<dbReference type="Proteomes" id="UP000585681">
    <property type="component" value="Unassembled WGS sequence"/>
</dbReference>
<dbReference type="PANTHER" id="PTHR43790:SF9">
    <property type="entry name" value="GALACTOFURANOSE TRANSPORTER ATP-BINDING PROTEIN YTFR"/>
    <property type="match status" value="1"/>
</dbReference>
<dbReference type="InterPro" id="IPR050107">
    <property type="entry name" value="ABC_carbohydrate_import_ATPase"/>
</dbReference>
<gene>
    <name evidence="8" type="ORF">GGR17_000860</name>
</gene>
<keyword evidence="3" id="KW-0677">Repeat</keyword>
<dbReference type="Gene3D" id="3.40.50.300">
    <property type="entry name" value="P-loop containing nucleotide triphosphate hydrolases"/>
    <property type="match status" value="2"/>
</dbReference>
<dbReference type="InterPro" id="IPR027417">
    <property type="entry name" value="P-loop_NTPase"/>
</dbReference>
<dbReference type="InterPro" id="IPR003593">
    <property type="entry name" value="AAA+_ATPase"/>
</dbReference>
<accession>A0A840CCM6</accession>
<proteinExistence type="predicted"/>
<reference evidence="8" key="1">
    <citation type="submission" date="2020-08" db="EMBL/GenBank/DDBJ databases">
        <title>Genomic Encyclopedia of Type Strains, Phase IV (KMG-IV): sequencing the most valuable type-strain genomes for metagenomic binning, comparative biology and taxonomic classification.</title>
        <authorList>
            <person name="Goeker M."/>
        </authorList>
    </citation>
    <scope>NUCLEOTIDE SEQUENCE [LARGE SCALE GENOMIC DNA]</scope>
    <source>
        <strain evidence="8">DSM 105040</strain>
    </source>
</reference>
<comment type="caution">
    <text evidence="8">The sequence shown here is derived from an EMBL/GenBank/DDBJ whole genome shotgun (WGS) entry which is preliminary data.</text>
</comment>
<evidence type="ECO:0000256" key="2">
    <source>
        <dbReference type="ARBA" id="ARBA00022597"/>
    </source>
</evidence>
<dbReference type="PANTHER" id="PTHR43790">
    <property type="entry name" value="CARBOHYDRATE TRANSPORT ATP-BINDING PROTEIN MG119-RELATED"/>
    <property type="match status" value="1"/>
</dbReference>
<evidence type="ECO:0000256" key="1">
    <source>
        <dbReference type="ARBA" id="ARBA00022448"/>
    </source>
</evidence>
<evidence type="ECO:0000256" key="6">
    <source>
        <dbReference type="SAM" id="MobiDB-lite"/>
    </source>
</evidence>
<evidence type="ECO:0000256" key="4">
    <source>
        <dbReference type="ARBA" id="ARBA00022741"/>
    </source>
</evidence>
<dbReference type="CDD" id="cd03215">
    <property type="entry name" value="ABC_Carb_Monos_II"/>
    <property type="match status" value="1"/>
</dbReference>
<dbReference type="InterPro" id="IPR017871">
    <property type="entry name" value="ABC_transporter-like_CS"/>
</dbReference>
<dbReference type="GO" id="GO:0005524">
    <property type="term" value="F:ATP binding"/>
    <property type="evidence" value="ECO:0007669"/>
    <property type="project" value="UniProtKB-KW"/>
</dbReference>
<evidence type="ECO:0000259" key="7">
    <source>
        <dbReference type="PROSITE" id="PS50893"/>
    </source>
</evidence>
<dbReference type="GO" id="GO:0016887">
    <property type="term" value="F:ATP hydrolysis activity"/>
    <property type="evidence" value="ECO:0007669"/>
    <property type="project" value="InterPro"/>
</dbReference>